<dbReference type="PANTHER" id="PTHR42760">
    <property type="entry name" value="SHORT-CHAIN DEHYDROGENASES/REDUCTASES FAMILY MEMBER"/>
    <property type="match status" value="1"/>
</dbReference>
<evidence type="ECO:0000313" key="3">
    <source>
        <dbReference type="Proteomes" id="UP000309668"/>
    </source>
</evidence>
<dbReference type="Proteomes" id="UP000309668">
    <property type="component" value="Unassembled WGS sequence"/>
</dbReference>
<protein>
    <submittedName>
        <fullName evidence="2">SDR family oxidoreductase</fullName>
    </submittedName>
</protein>
<accession>A0A5S3P5I6</accession>
<dbReference type="GO" id="GO:0030497">
    <property type="term" value="P:fatty acid elongation"/>
    <property type="evidence" value="ECO:0007669"/>
    <property type="project" value="TreeGrafter"/>
</dbReference>
<dbReference type="FunFam" id="3.40.50.720:FF:000084">
    <property type="entry name" value="Short-chain dehydrogenase reductase"/>
    <property type="match status" value="1"/>
</dbReference>
<dbReference type="PRINTS" id="PR00081">
    <property type="entry name" value="GDHRDH"/>
</dbReference>
<dbReference type="NCBIfam" id="NF005559">
    <property type="entry name" value="PRK07231.1"/>
    <property type="match status" value="1"/>
</dbReference>
<proteinExistence type="inferred from homology"/>
<dbReference type="PRINTS" id="PR00080">
    <property type="entry name" value="SDRFAMILY"/>
</dbReference>
<dbReference type="SUPFAM" id="SSF51735">
    <property type="entry name" value="NAD(P)-binding Rossmann-fold domains"/>
    <property type="match status" value="1"/>
</dbReference>
<gene>
    <name evidence="2" type="ORF">FEV51_07240</name>
</gene>
<reference evidence="2 3" key="1">
    <citation type="submission" date="2019-05" db="EMBL/GenBank/DDBJ databases">
        <title>Erythrobacter marisflavi sp. nov., isolated from isolated from water of an estuary environment.</title>
        <authorList>
            <person name="Yoon J.-H."/>
        </authorList>
    </citation>
    <scope>NUCLEOTIDE SEQUENCE [LARGE SCALE GENOMIC DNA]</scope>
    <source>
        <strain evidence="2 3">KEM-5</strain>
    </source>
</reference>
<dbReference type="RefSeq" id="WP_138617429.1">
    <property type="nucleotide sequence ID" value="NZ_VCAO01000003.1"/>
</dbReference>
<dbReference type="InterPro" id="IPR002347">
    <property type="entry name" value="SDR_fam"/>
</dbReference>
<dbReference type="InterPro" id="IPR036291">
    <property type="entry name" value="NAD(P)-bd_dom_sf"/>
</dbReference>
<name>A0A5S3P5I6_9SPHN</name>
<dbReference type="Gene3D" id="3.40.50.720">
    <property type="entry name" value="NAD(P)-binding Rossmann-like Domain"/>
    <property type="match status" value="1"/>
</dbReference>
<organism evidence="2 3">
    <name type="scientific">Qipengyuania marisflavi</name>
    <dbReference type="NCBI Taxonomy" id="2486356"/>
    <lineage>
        <taxon>Bacteria</taxon>
        <taxon>Pseudomonadati</taxon>
        <taxon>Pseudomonadota</taxon>
        <taxon>Alphaproteobacteria</taxon>
        <taxon>Sphingomonadales</taxon>
        <taxon>Erythrobacteraceae</taxon>
        <taxon>Qipengyuania</taxon>
    </lineage>
</organism>
<evidence type="ECO:0000256" key="1">
    <source>
        <dbReference type="ARBA" id="ARBA00006484"/>
    </source>
</evidence>
<keyword evidence="3" id="KW-1185">Reference proteome</keyword>
<dbReference type="PANTHER" id="PTHR42760:SF135">
    <property type="entry name" value="BLL7886 PROTEIN"/>
    <property type="match status" value="1"/>
</dbReference>
<comment type="similarity">
    <text evidence="1">Belongs to the short-chain dehydrogenases/reductases (SDR) family.</text>
</comment>
<dbReference type="EMBL" id="VCAO01000003">
    <property type="protein sequence ID" value="TMM48091.1"/>
    <property type="molecule type" value="Genomic_DNA"/>
</dbReference>
<evidence type="ECO:0000313" key="2">
    <source>
        <dbReference type="EMBL" id="TMM48091.1"/>
    </source>
</evidence>
<sequence length="247" mass="25703">MTESLQGKVALVTGAARGLGFAIAERLAQHGAQVWLGGRGVAALDEAAKRIGGNTQSLPFDITDDAATAAAVARLETEGGLDILVNNAGNRDRRPLGQLDRNDMRAMLETNLVAPFDLARRAAVLMAARKAGRIINITSIAAEIARGDALYTASKGGLAALTRALAAELGSARITVNAVAPGYFATEANRDMVADREIAAHLARRTSLGRWGEPHEVAGAVAFLASDEASYVTGNTIAVDGGYLAHF</sequence>
<dbReference type="GO" id="GO:0016616">
    <property type="term" value="F:oxidoreductase activity, acting on the CH-OH group of donors, NAD or NADP as acceptor"/>
    <property type="evidence" value="ECO:0007669"/>
    <property type="project" value="TreeGrafter"/>
</dbReference>
<dbReference type="AlphaFoldDB" id="A0A5S3P5I6"/>
<dbReference type="Pfam" id="PF13561">
    <property type="entry name" value="adh_short_C2"/>
    <property type="match status" value="1"/>
</dbReference>
<comment type="caution">
    <text evidence="2">The sequence shown here is derived from an EMBL/GenBank/DDBJ whole genome shotgun (WGS) entry which is preliminary data.</text>
</comment>
<dbReference type="OrthoDB" id="286404at2"/>
<dbReference type="NCBIfam" id="NF004778">
    <property type="entry name" value="PRK06124.1"/>
    <property type="match status" value="1"/>
</dbReference>